<comment type="similarity">
    <text evidence="3">Belongs to the TSSC4 family.</text>
</comment>
<dbReference type="Pfam" id="PF15264">
    <property type="entry name" value="TSSC4"/>
    <property type="match status" value="1"/>
</dbReference>
<dbReference type="InterPro" id="IPR029338">
    <property type="entry name" value="TSSC4"/>
</dbReference>
<dbReference type="GO" id="GO:0005681">
    <property type="term" value="C:spliceosomal complex"/>
    <property type="evidence" value="ECO:0007669"/>
    <property type="project" value="UniProtKB-KW"/>
</dbReference>
<keyword evidence="6" id="KW-0747">Spliceosome</keyword>
<evidence type="ECO:0000313" key="13">
    <source>
        <dbReference type="Proteomes" id="UP000095300"/>
    </source>
</evidence>
<keyword evidence="7" id="KW-0508">mRNA splicing</keyword>
<reference evidence="13" key="1">
    <citation type="submission" date="2015-05" db="EMBL/GenBank/DDBJ databases">
        <authorList>
            <person name="Wilson R.K."/>
            <person name="Warren W.C."/>
            <person name="Olafson P."/>
        </authorList>
    </citation>
    <scope>NUCLEOTIDE SEQUENCE [LARGE SCALE GENOMIC DNA]</scope>
    <source>
        <strain evidence="13">USDA</strain>
    </source>
</reference>
<name>A0A1I8PML6_STOCA</name>
<evidence type="ECO:0000256" key="3">
    <source>
        <dbReference type="ARBA" id="ARBA00010362"/>
    </source>
</evidence>
<proteinExistence type="inferred from homology"/>
<dbReference type="PANTHER" id="PTHR13445">
    <property type="entry name" value="TUMOR SUPPRESSING SUBTRANSFERABLE CANDIDATE 4 TSSC4"/>
    <property type="match status" value="1"/>
</dbReference>
<dbReference type="GO" id="GO:0006397">
    <property type="term" value="P:mRNA processing"/>
    <property type="evidence" value="ECO:0007669"/>
    <property type="project" value="UniProtKB-KW"/>
</dbReference>
<keyword evidence="13" id="KW-1185">Reference proteome</keyword>
<protein>
    <recommendedName>
        <fullName evidence="9">U5 small nuclear ribonucleoprotein TSSC4</fullName>
    </recommendedName>
</protein>
<evidence type="ECO:0000256" key="8">
    <source>
        <dbReference type="ARBA" id="ARBA00023242"/>
    </source>
</evidence>
<evidence type="ECO:0000256" key="5">
    <source>
        <dbReference type="ARBA" id="ARBA00022664"/>
    </source>
</evidence>
<accession>A0A1I8PML6</accession>
<evidence type="ECO:0000256" key="1">
    <source>
        <dbReference type="ARBA" id="ARBA00004123"/>
    </source>
</evidence>
<sequence>MMLDFEAKRNALFASLDDASNELKGTTLDQTNTAINPLKRTSAGDVMVYRSVNRTKTNSTERALKNLRGKESMFKKPELPIARCLKPRKRPDYQVNPHKWKKYSLEDVDISDHTNTSAAFEFLREIESQKDISQPARDIDLNQKIEFKKSSKIRRNLKSLEEQEQQDAEIDSPKLKGTKLVMPEYVVGSKKPKNLNAKVKNNRERAAGNLTLSHLQEEEEEEED</sequence>
<dbReference type="GO" id="GO:0005737">
    <property type="term" value="C:cytoplasm"/>
    <property type="evidence" value="ECO:0007669"/>
    <property type="project" value="UniProtKB-SubCell"/>
</dbReference>
<evidence type="ECO:0000256" key="2">
    <source>
        <dbReference type="ARBA" id="ARBA00004496"/>
    </source>
</evidence>
<dbReference type="STRING" id="35570.A0A1I8PML6"/>
<dbReference type="AlphaFoldDB" id="A0A1I8PML6"/>
<keyword evidence="5" id="KW-0507">mRNA processing</keyword>
<feature type="region of interest" description="Disordered" evidence="11">
    <location>
        <begin position="192"/>
        <end position="224"/>
    </location>
</feature>
<reference evidence="12" key="2">
    <citation type="submission" date="2020-05" db="UniProtKB">
        <authorList>
            <consortium name="EnsemblMetazoa"/>
        </authorList>
    </citation>
    <scope>IDENTIFICATION</scope>
    <source>
        <strain evidence="12">USDA</strain>
    </source>
</reference>
<evidence type="ECO:0000313" key="12">
    <source>
        <dbReference type="EnsemblMetazoa" id="SCAU009438-PA"/>
    </source>
</evidence>
<keyword evidence="4" id="KW-0963">Cytoplasm</keyword>
<dbReference type="Proteomes" id="UP000095300">
    <property type="component" value="Unassembled WGS sequence"/>
</dbReference>
<dbReference type="EnsemblMetazoa" id="SCAU009438-RA">
    <property type="protein sequence ID" value="SCAU009438-PA"/>
    <property type="gene ID" value="SCAU009438"/>
</dbReference>
<evidence type="ECO:0000256" key="6">
    <source>
        <dbReference type="ARBA" id="ARBA00022728"/>
    </source>
</evidence>
<dbReference type="EnsemblMetazoa" id="SCAU006735-RA">
    <property type="protein sequence ID" value="SCAU006735-PA"/>
    <property type="gene ID" value="SCAU006735"/>
</dbReference>
<evidence type="ECO:0000256" key="10">
    <source>
        <dbReference type="ARBA" id="ARBA00045970"/>
    </source>
</evidence>
<dbReference type="GO" id="GO:0008380">
    <property type="term" value="P:RNA splicing"/>
    <property type="evidence" value="ECO:0007669"/>
    <property type="project" value="UniProtKB-KW"/>
</dbReference>
<evidence type="ECO:0000256" key="9">
    <source>
        <dbReference type="ARBA" id="ARBA00035304"/>
    </source>
</evidence>
<evidence type="ECO:0000256" key="4">
    <source>
        <dbReference type="ARBA" id="ARBA00022490"/>
    </source>
</evidence>
<dbReference type="PANTHER" id="PTHR13445:SF3">
    <property type="entry name" value="U5 SMALL NUCLEAR RIBONUCLEOPROTEIN TSSC4"/>
    <property type="match status" value="1"/>
</dbReference>
<dbReference type="VEuPathDB" id="VectorBase:SCAU009438"/>
<dbReference type="KEGG" id="scac:106091838"/>
<keyword evidence="8" id="KW-0539">Nucleus</keyword>
<organism evidence="12 13">
    <name type="scientific">Stomoxys calcitrans</name>
    <name type="common">Stable fly</name>
    <name type="synonym">Conops calcitrans</name>
    <dbReference type="NCBI Taxonomy" id="35570"/>
    <lineage>
        <taxon>Eukaryota</taxon>
        <taxon>Metazoa</taxon>
        <taxon>Ecdysozoa</taxon>
        <taxon>Arthropoda</taxon>
        <taxon>Hexapoda</taxon>
        <taxon>Insecta</taxon>
        <taxon>Pterygota</taxon>
        <taxon>Neoptera</taxon>
        <taxon>Endopterygota</taxon>
        <taxon>Diptera</taxon>
        <taxon>Brachycera</taxon>
        <taxon>Muscomorpha</taxon>
        <taxon>Muscoidea</taxon>
        <taxon>Muscidae</taxon>
        <taxon>Stomoxys</taxon>
    </lineage>
</organism>
<evidence type="ECO:0000256" key="11">
    <source>
        <dbReference type="SAM" id="MobiDB-lite"/>
    </source>
</evidence>
<comment type="function">
    <text evidence="10">Protein associated with the U5 snRNP, during its maturation and its post-splicing recycling and which is required for spliceosomal tri-snRNP complex assembly in the nucleus. Has a molecular sequestering activity and transiently hinders SNRNP200 binding sites for constitutive splicing factors that intervene later during the assembly of the spliceosome and splicing. Together with its molecular sequestering activity, may also function as a molecular adapter and placeholder, coordinating the assembly of the U5 snRNP and its association with the U4/U6 di-snRNP.</text>
</comment>
<dbReference type="OrthoDB" id="1906282at2759"/>
<dbReference type="VEuPathDB" id="VectorBase:SCAU006735"/>
<comment type="subcellular location">
    <subcellularLocation>
        <location evidence="2">Cytoplasm</location>
    </subcellularLocation>
    <subcellularLocation>
        <location evidence="1">Nucleus</location>
    </subcellularLocation>
</comment>
<gene>
    <name evidence="12" type="primary">106091837</name>
</gene>
<evidence type="ECO:0000256" key="7">
    <source>
        <dbReference type="ARBA" id="ARBA00023187"/>
    </source>
</evidence>